<evidence type="ECO:0000313" key="2">
    <source>
        <dbReference type="Proteomes" id="UP000650477"/>
    </source>
</evidence>
<organism evidence="1 2">
    <name type="scientific">Morganella morganii</name>
    <name type="common">Proteus morganii</name>
    <dbReference type="NCBI Taxonomy" id="582"/>
    <lineage>
        <taxon>Bacteria</taxon>
        <taxon>Pseudomonadati</taxon>
        <taxon>Pseudomonadota</taxon>
        <taxon>Gammaproteobacteria</taxon>
        <taxon>Enterobacterales</taxon>
        <taxon>Morganellaceae</taxon>
        <taxon>Morganella</taxon>
    </lineage>
</organism>
<gene>
    <name evidence="1" type="ORF">CYG68_21520</name>
</gene>
<comment type="caution">
    <text evidence="1">The sequence shown here is derived from an EMBL/GenBank/DDBJ whole genome shotgun (WGS) entry which is preliminary data.</text>
</comment>
<dbReference type="AlphaFoldDB" id="A0A8I0PYY7"/>
<sequence length="36" mass="3911">MSMILTARALQIKTGNPLRKLVLVKLADNANDQGES</sequence>
<feature type="non-terminal residue" evidence="1">
    <location>
        <position position="36"/>
    </location>
</feature>
<name>A0A8I0PYY7_MORMO</name>
<dbReference type="EMBL" id="PKLF01000097">
    <property type="protein sequence ID" value="MBE8614898.1"/>
    <property type="molecule type" value="Genomic_DNA"/>
</dbReference>
<evidence type="ECO:0000313" key="1">
    <source>
        <dbReference type="EMBL" id="MBE8614898.1"/>
    </source>
</evidence>
<dbReference type="Proteomes" id="UP000650477">
    <property type="component" value="Unassembled WGS sequence"/>
</dbReference>
<proteinExistence type="predicted"/>
<accession>A0A8I0PYY7</accession>
<reference evidence="1" key="1">
    <citation type="submission" date="2017-12" db="EMBL/GenBank/DDBJ databases">
        <title>Genome sequencing and analysis.</title>
        <authorList>
            <person name="Huang Y.-T."/>
        </authorList>
    </citation>
    <scope>NUCLEOTIDE SEQUENCE</scope>
    <source>
        <strain evidence="1">VGH116</strain>
    </source>
</reference>
<protein>
    <submittedName>
        <fullName evidence="1">Primosomal protein I</fullName>
    </submittedName>
</protein>